<dbReference type="GO" id="GO:0003899">
    <property type="term" value="F:DNA-directed RNA polymerase activity"/>
    <property type="evidence" value="ECO:0007669"/>
    <property type="project" value="InterPro"/>
</dbReference>
<dbReference type="PANTHER" id="PTHR30313">
    <property type="entry name" value="DNA PRIMASE"/>
    <property type="match status" value="1"/>
</dbReference>
<dbReference type="InterPro" id="IPR034154">
    <property type="entry name" value="TOPRIM_DnaG/twinkle"/>
</dbReference>
<protein>
    <recommendedName>
        <fullName evidence="5">Zinc finger CHC2-type domain-containing protein</fullName>
    </recommendedName>
</protein>
<evidence type="ECO:0000256" key="3">
    <source>
        <dbReference type="ARBA" id="ARBA00022833"/>
    </source>
</evidence>
<keyword evidence="1" id="KW-0479">Metal-binding</keyword>
<dbReference type="InterPro" id="IPR050219">
    <property type="entry name" value="DnaG_primase"/>
</dbReference>
<evidence type="ECO:0000256" key="1">
    <source>
        <dbReference type="ARBA" id="ARBA00022723"/>
    </source>
</evidence>
<dbReference type="CDD" id="cd01029">
    <property type="entry name" value="TOPRIM_primases"/>
    <property type="match status" value="1"/>
</dbReference>
<name>A0A0M2UW59_9BACT</name>
<dbReference type="InterPro" id="IPR036977">
    <property type="entry name" value="DNA_primase_Znf_CHC2"/>
</dbReference>
<evidence type="ECO:0000313" key="7">
    <source>
        <dbReference type="Proteomes" id="UP000034954"/>
    </source>
</evidence>
<dbReference type="InterPro" id="IPR027417">
    <property type="entry name" value="P-loop_NTPase"/>
</dbReference>
<feature type="domain" description="Zinc finger CHC2-type" evidence="5">
    <location>
        <begin position="31"/>
        <end position="85"/>
    </location>
</feature>
<feature type="compositionally biased region" description="Basic and acidic residues" evidence="4">
    <location>
        <begin position="619"/>
        <end position="632"/>
    </location>
</feature>
<dbReference type="Proteomes" id="UP000034954">
    <property type="component" value="Unassembled WGS sequence"/>
</dbReference>
<dbReference type="SMART" id="SM00400">
    <property type="entry name" value="ZnF_CHCC"/>
    <property type="match status" value="1"/>
</dbReference>
<accession>A0A0M2UW59</accession>
<reference evidence="6 7" key="1">
    <citation type="journal article" date="2013" name="BMC Microbiol.">
        <title>Identification of the type II cytochrome c maturation pathway in anammox bacteria by comparative genomics.</title>
        <authorList>
            <person name="Ferousi C."/>
            <person name="Speth D.R."/>
            <person name="Reimann J."/>
            <person name="Op den Camp H.J."/>
            <person name="Allen J.W."/>
            <person name="Keltjens J.T."/>
            <person name="Jetten M.S."/>
        </authorList>
    </citation>
    <scope>NUCLEOTIDE SEQUENCE [LARGE SCALE GENOMIC DNA]</scope>
    <source>
        <strain evidence="6">RU1</strain>
    </source>
</reference>
<dbReference type="Gene3D" id="3.90.580.10">
    <property type="entry name" value="Zinc finger, CHC2-type domain"/>
    <property type="match status" value="1"/>
</dbReference>
<evidence type="ECO:0000259" key="5">
    <source>
        <dbReference type="SMART" id="SM00400"/>
    </source>
</evidence>
<dbReference type="Pfam" id="PF13481">
    <property type="entry name" value="AAA_25"/>
    <property type="match status" value="1"/>
</dbReference>
<evidence type="ECO:0000256" key="2">
    <source>
        <dbReference type="ARBA" id="ARBA00022771"/>
    </source>
</evidence>
<dbReference type="EMBL" id="LAQJ01000151">
    <property type="protein sequence ID" value="KKO19810.1"/>
    <property type="molecule type" value="Genomic_DNA"/>
</dbReference>
<dbReference type="Pfam" id="PF01807">
    <property type="entry name" value="Zn_ribbon_DnaG"/>
    <property type="match status" value="1"/>
</dbReference>
<evidence type="ECO:0000313" key="6">
    <source>
        <dbReference type="EMBL" id="KKO19810.1"/>
    </source>
</evidence>
<evidence type="ECO:0000256" key="4">
    <source>
        <dbReference type="SAM" id="MobiDB-lite"/>
    </source>
</evidence>
<feature type="compositionally biased region" description="Polar residues" evidence="4">
    <location>
        <begin position="635"/>
        <end position="654"/>
    </location>
</feature>
<dbReference type="PANTHER" id="PTHR30313:SF2">
    <property type="entry name" value="DNA PRIMASE"/>
    <property type="match status" value="1"/>
</dbReference>
<dbReference type="SUPFAM" id="SSF52540">
    <property type="entry name" value="P-loop containing nucleoside triphosphate hydrolases"/>
    <property type="match status" value="1"/>
</dbReference>
<proteinExistence type="predicted"/>
<dbReference type="GO" id="GO:0006269">
    <property type="term" value="P:DNA replication, synthesis of primer"/>
    <property type="evidence" value="ECO:0007669"/>
    <property type="project" value="TreeGrafter"/>
</dbReference>
<comment type="caution">
    <text evidence="6">The sequence shown here is derived from an EMBL/GenBank/DDBJ whole genome shotgun (WGS) entry which is preliminary data.</text>
</comment>
<dbReference type="Gene3D" id="3.40.1360.10">
    <property type="match status" value="1"/>
</dbReference>
<dbReference type="SUPFAM" id="SSF56731">
    <property type="entry name" value="DNA primase core"/>
    <property type="match status" value="1"/>
</dbReference>
<feature type="region of interest" description="Disordered" evidence="4">
    <location>
        <begin position="609"/>
        <end position="695"/>
    </location>
</feature>
<dbReference type="SUPFAM" id="SSF57783">
    <property type="entry name" value="Zinc beta-ribbon"/>
    <property type="match status" value="1"/>
</dbReference>
<dbReference type="Gene3D" id="3.40.50.300">
    <property type="entry name" value="P-loop containing nucleotide triphosphate hydrolases"/>
    <property type="match status" value="1"/>
</dbReference>
<dbReference type="InterPro" id="IPR002694">
    <property type="entry name" value="Znf_CHC2"/>
</dbReference>
<dbReference type="GO" id="GO:0003677">
    <property type="term" value="F:DNA binding"/>
    <property type="evidence" value="ECO:0007669"/>
    <property type="project" value="InterPro"/>
</dbReference>
<dbReference type="GO" id="GO:0008270">
    <property type="term" value="F:zinc ion binding"/>
    <property type="evidence" value="ECO:0007669"/>
    <property type="project" value="UniProtKB-KW"/>
</dbReference>
<keyword evidence="2" id="KW-0863">Zinc-finger</keyword>
<dbReference type="AlphaFoldDB" id="A0A0M2UW59"/>
<dbReference type="GO" id="GO:0005737">
    <property type="term" value="C:cytoplasm"/>
    <property type="evidence" value="ECO:0007669"/>
    <property type="project" value="TreeGrafter"/>
</dbReference>
<sequence>MKKEQILEKINYSEFYQKHVSSLKIKGKAEALGLCPFHQDKNPSLSVNIQSGLFHCFACGCKGDVFTFYQKFKGVDFPTALLEMGEMVGTIKSDIKPKVVAQFEYKDKDGKTLYVKERIEPGRNGRSKEFVFKYLEDGKWVLGRGCDPVLYRLPELTKTKYVFIVEGEAKADLLTNWGLTATCLDSGANSAWQEGYLEAFEGKKKVIILPDNDKPGREYALRIANVLHGKVGELKVVELPGLQEKGDIVDWVRMPDNDRAKLIETVKNASEWIPKECNETTGFDITKALQVGAELQVLDLPISWAVKGLIPQQAITLLSARGGMGKTILSIGMGDAVSKGTPFLGLETTRMQVVYIDFENSLPTLVERVKRIDASNVLFWHPTNEIKPPRLDSREYELYKKLPEGSLLIFDTLRASQSRDENDSQHMAMIMQRLKELRDCGFTILILHHTVKSNDKQYKGSTAIFDLADHVLGFHKVKRGSYTMDDASEDDNEDSDDYYYRLGTKDKTRYEPFHMFLEFDTERGCFRLSPDPEIETIEEIHSLLMGKEPLKTNDIFELVKSKIGIKSKGKLTYLLRKGMGKYWNSESQGKGKPTHYKVTSPVVRAYTPGLPDYLATTSPDKKDQSPQKRLESPDFTDQSSSPAHSQTSQTSHAVTSPDHFENSGVVQTSPDDSKLTDTPKEENEPIDLDALGVEI</sequence>
<keyword evidence="3" id="KW-0862">Zinc</keyword>
<keyword evidence="7" id="KW-1185">Reference proteome</keyword>
<organism evidence="6 7">
    <name type="scientific">Candidatus Brocadia fulgida</name>
    <dbReference type="NCBI Taxonomy" id="380242"/>
    <lineage>
        <taxon>Bacteria</taxon>
        <taxon>Pseudomonadati</taxon>
        <taxon>Planctomycetota</taxon>
        <taxon>Candidatus Brocadiia</taxon>
        <taxon>Candidatus Brocadiales</taxon>
        <taxon>Candidatus Brocadiaceae</taxon>
        <taxon>Candidatus Brocadia</taxon>
    </lineage>
</organism>
<feature type="compositionally biased region" description="Basic and acidic residues" evidence="4">
    <location>
        <begin position="671"/>
        <end position="683"/>
    </location>
</feature>
<gene>
    <name evidence="6" type="ORF">BROFUL_01478</name>
</gene>